<organism evidence="1 2">
    <name type="scientific">Folsomia candida</name>
    <name type="common">Springtail</name>
    <dbReference type="NCBI Taxonomy" id="158441"/>
    <lineage>
        <taxon>Eukaryota</taxon>
        <taxon>Metazoa</taxon>
        <taxon>Ecdysozoa</taxon>
        <taxon>Arthropoda</taxon>
        <taxon>Hexapoda</taxon>
        <taxon>Collembola</taxon>
        <taxon>Entomobryomorpha</taxon>
        <taxon>Isotomoidea</taxon>
        <taxon>Isotomidae</taxon>
        <taxon>Proisotominae</taxon>
        <taxon>Folsomia</taxon>
    </lineage>
</organism>
<dbReference type="Proteomes" id="UP000198287">
    <property type="component" value="Unassembled WGS sequence"/>
</dbReference>
<keyword evidence="2" id="KW-1185">Reference proteome</keyword>
<name>A0A226D0Y1_FOLCA</name>
<evidence type="ECO:0000313" key="1">
    <source>
        <dbReference type="EMBL" id="OXA38367.1"/>
    </source>
</evidence>
<gene>
    <name evidence="1" type="ORF">Fcan01_26839</name>
</gene>
<sequence>MVNLTISGAICRDELQDISQLSNPLRNLSIKVVIVSDDANPDIIPQLYNLLSKHAQTLEYLTAGFLAWEYYYDGLTMPTLFNLTRFHLTVPLLKYTPSFYMSFPPGNPNLAVAFPRLREFCLIMDVIWDGEWASCLESLFSNEYLVCPSVRHFEIMDAYRERTRDIVNRGYKIDIRYANVLKIFPNAKNTFVDDLRKYFEKNGMLTM</sequence>
<proteinExistence type="predicted"/>
<evidence type="ECO:0000313" key="2">
    <source>
        <dbReference type="Proteomes" id="UP000198287"/>
    </source>
</evidence>
<accession>A0A226D0Y1</accession>
<dbReference type="AlphaFoldDB" id="A0A226D0Y1"/>
<comment type="caution">
    <text evidence="1">The sequence shown here is derived from an EMBL/GenBank/DDBJ whole genome shotgun (WGS) entry which is preliminary data.</text>
</comment>
<protein>
    <submittedName>
        <fullName evidence="1">Uncharacterized protein</fullName>
    </submittedName>
</protein>
<reference evidence="1 2" key="1">
    <citation type="submission" date="2015-12" db="EMBL/GenBank/DDBJ databases">
        <title>The genome of Folsomia candida.</title>
        <authorList>
            <person name="Faddeeva A."/>
            <person name="Derks M.F."/>
            <person name="Anvar Y."/>
            <person name="Smit S."/>
            <person name="Van Straalen N."/>
            <person name="Roelofs D."/>
        </authorList>
    </citation>
    <scope>NUCLEOTIDE SEQUENCE [LARGE SCALE GENOMIC DNA]</scope>
    <source>
        <strain evidence="1 2">VU population</strain>
        <tissue evidence="1">Whole body</tissue>
    </source>
</reference>
<dbReference type="EMBL" id="LNIX01000046">
    <property type="protein sequence ID" value="OXA38367.1"/>
    <property type="molecule type" value="Genomic_DNA"/>
</dbReference>